<reference evidence="13 14" key="1">
    <citation type="journal article" date="2017" name="Nat. Commun.">
        <title>Genome assembly with in vitro proximity ligation data and whole-genome triplication in lettuce.</title>
        <authorList>
            <person name="Reyes-Chin-Wo S."/>
            <person name="Wang Z."/>
            <person name="Yang X."/>
            <person name="Kozik A."/>
            <person name="Arikit S."/>
            <person name="Song C."/>
            <person name="Xia L."/>
            <person name="Froenicke L."/>
            <person name="Lavelle D.O."/>
            <person name="Truco M.J."/>
            <person name="Xia R."/>
            <person name="Zhu S."/>
            <person name="Xu C."/>
            <person name="Xu H."/>
            <person name="Xu X."/>
            <person name="Cox K."/>
            <person name="Korf I."/>
            <person name="Meyers B.C."/>
            <person name="Michelmore R.W."/>
        </authorList>
    </citation>
    <scope>NUCLEOTIDE SEQUENCE [LARGE SCALE GENOMIC DNA]</scope>
    <source>
        <strain evidence="14">cv. Salinas</strain>
        <tissue evidence="13">Seedlings</tissue>
    </source>
</reference>
<dbReference type="PANTHER" id="PTHR31251">
    <property type="entry name" value="SQUAMOSA PROMOTER-BINDING-LIKE PROTEIN 4"/>
    <property type="match status" value="1"/>
</dbReference>
<dbReference type="InterPro" id="IPR004333">
    <property type="entry name" value="SBP_dom"/>
</dbReference>
<protein>
    <recommendedName>
        <fullName evidence="12">SBP-type domain-containing protein</fullName>
    </recommendedName>
</protein>
<dbReference type="GO" id="GO:0008270">
    <property type="term" value="F:zinc ion binding"/>
    <property type="evidence" value="ECO:0007669"/>
    <property type="project" value="UniProtKB-KW"/>
</dbReference>
<dbReference type="InterPro" id="IPR044817">
    <property type="entry name" value="SBP-like"/>
</dbReference>
<evidence type="ECO:0000256" key="3">
    <source>
        <dbReference type="ARBA" id="ARBA00022771"/>
    </source>
</evidence>
<feature type="region of interest" description="Disordered" evidence="11">
    <location>
        <begin position="248"/>
        <end position="271"/>
    </location>
</feature>
<evidence type="ECO:0000256" key="5">
    <source>
        <dbReference type="ARBA" id="ARBA00023015"/>
    </source>
</evidence>
<keyword evidence="5" id="KW-0805">Transcription regulation</keyword>
<dbReference type="AlphaFoldDB" id="A0A9R1V0Z9"/>
<dbReference type="Proteomes" id="UP000235145">
    <property type="component" value="Unassembled WGS sequence"/>
</dbReference>
<comment type="function">
    <text evidence="9">Probable transcriptional factor. Binds to the promoter of the SQUAMOSA gene.</text>
</comment>
<evidence type="ECO:0000256" key="10">
    <source>
        <dbReference type="PROSITE-ProRule" id="PRU00470"/>
    </source>
</evidence>
<dbReference type="InterPro" id="IPR036893">
    <property type="entry name" value="SBP_sf"/>
</dbReference>
<comment type="caution">
    <text evidence="13">The sequence shown here is derived from an EMBL/GenBank/DDBJ whole genome shotgun (WGS) entry which is preliminary data.</text>
</comment>
<dbReference type="GO" id="GO:0005634">
    <property type="term" value="C:nucleus"/>
    <property type="evidence" value="ECO:0000318"/>
    <property type="project" value="GO_Central"/>
</dbReference>
<evidence type="ECO:0000256" key="2">
    <source>
        <dbReference type="ARBA" id="ARBA00022723"/>
    </source>
</evidence>
<dbReference type="OrthoDB" id="514967at2759"/>
<keyword evidence="14" id="KW-1185">Reference proteome</keyword>
<evidence type="ECO:0000259" key="12">
    <source>
        <dbReference type="PROSITE" id="PS51141"/>
    </source>
</evidence>
<name>A0A9R1V0Z9_LACSA</name>
<sequence>MEAGWRSSFSSSCSCGDGGVGGGGGDSGGQNCNFSANNAWDIWDIGTTTTTTTTNTASGTRYDWGNHDASSISSAAAAARGTEESVVHALLFGMTSTGNTTIQNNAGIGSNSIHQRMPDPHMMCLKLGKRHYCENSVVPDRHMEAESSSSTKRGKPPYPYHLTDTATTTITVWPSSPAAVAPRCQVEGCGVALSDTKEYYRRHKVCEIHSKAPKVVVLGLQQRFCQQCSRFHRVTEFDEAKRSCRRRLEGHNQRRRKGTLPNSLPRNFPNSQGTLMAERQLRQSPTSPPAYLQKPGRALSLLSSPKTEPWMSSGDLSLRCSAALSDLIAANRATAVVGHCWNQNGSQQQVIENMIHTPPDTQMWDRFNDDDHTTMTLDLMQASSSFGFWPFVHQGEV</sequence>
<evidence type="ECO:0000256" key="8">
    <source>
        <dbReference type="ARBA" id="ARBA00023242"/>
    </source>
</evidence>
<evidence type="ECO:0000256" key="6">
    <source>
        <dbReference type="ARBA" id="ARBA00023125"/>
    </source>
</evidence>
<dbReference type="PANTHER" id="PTHR31251:SF225">
    <property type="entry name" value="TRANSCRIPTION FACTOR, SBP-BOX-RELATED"/>
    <property type="match status" value="1"/>
</dbReference>
<evidence type="ECO:0000313" key="14">
    <source>
        <dbReference type="Proteomes" id="UP000235145"/>
    </source>
</evidence>
<feature type="domain" description="SBP-type" evidence="12">
    <location>
        <begin position="181"/>
        <end position="258"/>
    </location>
</feature>
<gene>
    <name evidence="13" type="ORF">LSAT_V11C700346530</name>
</gene>
<keyword evidence="2" id="KW-0479">Metal-binding</keyword>
<evidence type="ECO:0000313" key="13">
    <source>
        <dbReference type="EMBL" id="KAJ0197506.1"/>
    </source>
</evidence>
<evidence type="ECO:0000256" key="4">
    <source>
        <dbReference type="ARBA" id="ARBA00022833"/>
    </source>
</evidence>
<keyword evidence="8" id="KW-0539">Nucleus</keyword>
<dbReference type="SUPFAM" id="SSF103612">
    <property type="entry name" value="SBT domain"/>
    <property type="match status" value="1"/>
</dbReference>
<comment type="subcellular location">
    <subcellularLocation>
        <location evidence="1">Nucleus</location>
    </subcellularLocation>
</comment>
<accession>A0A9R1V0Z9</accession>
<dbReference type="FunFam" id="4.10.1100.10:FF:000001">
    <property type="entry name" value="Squamosa promoter-binding-like protein 14"/>
    <property type="match status" value="1"/>
</dbReference>
<keyword evidence="6" id="KW-0238">DNA-binding</keyword>
<evidence type="ECO:0000256" key="9">
    <source>
        <dbReference type="ARBA" id="ARBA00056472"/>
    </source>
</evidence>
<keyword evidence="7" id="KW-0804">Transcription</keyword>
<feature type="compositionally biased region" description="Polar residues" evidence="11">
    <location>
        <begin position="260"/>
        <end position="271"/>
    </location>
</feature>
<evidence type="ECO:0000256" key="11">
    <source>
        <dbReference type="SAM" id="MobiDB-lite"/>
    </source>
</evidence>
<dbReference type="GO" id="GO:0001216">
    <property type="term" value="F:DNA-binding transcription activator activity"/>
    <property type="evidence" value="ECO:0000318"/>
    <property type="project" value="GO_Central"/>
</dbReference>
<dbReference type="Gene3D" id="4.10.1100.10">
    <property type="entry name" value="Transcription factor, SBP-box domain"/>
    <property type="match status" value="1"/>
</dbReference>
<evidence type="ECO:0000256" key="1">
    <source>
        <dbReference type="ARBA" id="ARBA00004123"/>
    </source>
</evidence>
<dbReference type="SMR" id="A0A9R1V0Z9"/>
<organism evidence="13 14">
    <name type="scientific">Lactuca sativa</name>
    <name type="common">Garden lettuce</name>
    <dbReference type="NCBI Taxonomy" id="4236"/>
    <lineage>
        <taxon>Eukaryota</taxon>
        <taxon>Viridiplantae</taxon>
        <taxon>Streptophyta</taxon>
        <taxon>Embryophyta</taxon>
        <taxon>Tracheophyta</taxon>
        <taxon>Spermatophyta</taxon>
        <taxon>Magnoliopsida</taxon>
        <taxon>eudicotyledons</taxon>
        <taxon>Gunneridae</taxon>
        <taxon>Pentapetalae</taxon>
        <taxon>asterids</taxon>
        <taxon>campanulids</taxon>
        <taxon>Asterales</taxon>
        <taxon>Asteraceae</taxon>
        <taxon>Cichorioideae</taxon>
        <taxon>Cichorieae</taxon>
        <taxon>Lactucinae</taxon>
        <taxon>Lactuca</taxon>
    </lineage>
</organism>
<dbReference type="EMBL" id="NBSK02000007">
    <property type="protein sequence ID" value="KAJ0197506.1"/>
    <property type="molecule type" value="Genomic_DNA"/>
</dbReference>
<keyword evidence="4" id="KW-0862">Zinc</keyword>
<dbReference type="PROSITE" id="PS51141">
    <property type="entry name" value="ZF_SBP"/>
    <property type="match status" value="1"/>
</dbReference>
<keyword evidence="3 10" id="KW-0863">Zinc-finger</keyword>
<evidence type="ECO:0000256" key="7">
    <source>
        <dbReference type="ARBA" id="ARBA00023163"/>
    </source>
</evidence>
<dbReference type="GO" id="GO:0000976">
    <property type="term" value="F:transcription cis-regulatory region binding"/>
    <property type="evidence" value="ECO:0000318"/>
    <property type="project" value="GO_Central"/>
</dbReference>
<dbReference type="Pfam" id="PF03110">
    <property type="entry name" value="SBP"/>
    <property type="match status" value="1"/>
</dbReference>
<proteinExistence type="predicted"/>